<sequence length="81" mass="8502">MGYPNGGASSSSPSPSSSTDFQTLTLAEAGLYFSPSWDDRDSVACFLCGKSSVTGTRMTTHSRSITPSVRTCARGLWFGVA</sequence>
<dbReference type="Pfam" id="PF00653">
    <property type="entry name" value="BIR"/>
    <property type="match status" value="1"/>
</dbReference>
<reference evidence="2" key="1">
    <citation type="submission" date="2021-03" db="EMBL/GenBank/DDBJ databases">
        <title>Evolutionary innovations through gain and loss of genes in the ectomycorrhizal Boletales.</title>
        <authorList>
            <person name="Wu G."/>
            <person name="Miyauchi S."/>
            <person name="Morin E."/>
            <person name="Yang Z.-L."/>
            <person name="Xu J."/>
            <person name="Martin F.M."/>
        </authorList>
    </citation>
    <scope>NUCLEOTIDE SEQUENCE</scope>
    <source>
        <strain evidence="2">BR01</strain>
    </source>
</reference>
<dbReference type="InterPro" id="IPR001370">
    <property type="entry name" value="BIR_rpt"/>
</dbReference>
<proteinExistence type="predicted"/>
<dbReference type="Gene3D" id="1.10.1170.10">
    <property type="entry name" value="Inhibitor Of Apoptosis Protein (2mihbC-IAP-1), Chain A"/>
    <property type="match status" value="1"/>
</dbReference>
<dbReference type="Proteomes" id="UP000683000">
    <property type="component" value="Unassembled WGS sequence"/>
</dbReference>
<dbReference type="EMBL" id="JAGFBS010000025">
    <property type="protein sequence ID" value="KAG6372783.1"/>
    <property type="molecule type" value="Genomic_DNA"/>
</dbReference>
<dbReference type="SUPFAM" id="SSF57924">
    <property type="entry name" value="Inhibitor of apoptosis (IAP) repeat"/>
    <property type="match status" value="1"/>
</dbReference>
<keyword evidence="3" id="KW-1185">Reference proteome</keyword>
<protein>
    <submittedName>
        <fullName evidence="2">Uncharacterized protein</fullName>
    </submittedName>
</protein>
<feature type="compositionally biased region" description="Low complexity" evidence="1">
    <location>
        <begin position="9"/>
        <end position="18"/>
    </location>
</feature>
<evidence type="ECO:0000256" key="1">
    <source>
        <dbReference type="SAM" id="MobiDB-lite"/>
    </source>
</evidence>
<feature type="region of interest" description="Disordered" evidence="1">
    <location>
        <begin position="1"/>
        <end position="20"/>
    </location>
</feature>
<evidence type="ECO:0000313" key="3">
    <source>
        <dbReference type="Proteomes" id="UP000683000"/>
    </source>
</evidence>
<accession>A0A8I3A791</accession>
<comment type="caution">
    <text evidence="2">The sequence shown here is derived from an EMBL/GenBank/DDBJ whole genome shotgun (WGS) entry which is preliminary data.</text>
</comment>
<evidence type="ECO:0000313" key="2">
    <source>
        <dbReference type="EMBL" id="KAG6372783.1"/>
    </source>
</evidence>
<organism evidence="2 3">
    <name type="scientific">Boletus reticuloceps</name>
    <dbReference type="NCBI Taxonomy" id="495285"/>
    <lineage>
        <taxon>Eukaryota</taxon>
        <taxon>Fungi</taxon>
        <taxon>Dikarya</taxon>
        <taxon>Basidiomycota</taxon>
        <taxon>Agaricomycotina</taxon>
        <taxon>Agaricomycetes</taxon>
        <taxon>Agaricomycetidae</taxon>
        <taxon>Boletales</taxon>
        <taxon>Boletineae</taxon>
        <taxon>Boletaceae</taxon>
        <taxon>Boletoideae</taxon>
        <taxon>Boletus</taxon>
    </lineage>
</organism>
<dbReference type="AlphaFoldDB" id="A0A8I3A791"/>
<name>A0A8I3A791_9AGAM</name>
<gene>
    <name evidence="2" type="ORF">JVT61DRAFT_7182</name>
</gene>